<dbReference type="GO" id="GO:0016787">
    <property type="term" value="F:hydrolase activity"/>
    <property type="evidence" value="ECO:0007669"/>
    <property type="project" value="UniProtKB-KW"/>
</dbReference>
<feature type="non-terminal residue" evidence="5">
    <location>
        <position position="318"/>
    </location>
</feature>
<dbReference type="InterPro" id="IPR050266">
    <property type="entry name" value="AB_hydrolase_sf"/>
</dbReference>
<keyword evidence="3" id="KW-1133">Transmembrane helix</keyword>
<dbReference type="SUPFAM" id="SSF53474">
    <property type="entry name" value="alpha/beta-Hydrolases"/>
    <property type="match status" value="1"/>
</dbReference>
<keyword evidence="2" id="KW-0378">Hydrolase</keyword>
<dbReference type="InterPro" id="IPR000073">
    <property type="entry name" value="AB_hydrolase_1"/>
</dbReference>
<dbReference type="Pfam" id="PF00561">
    <property type="entry name" value="Abhydrolase_1"/>
    <property type="match status" value="1"/>
</dbReference>
<dbReference type="GO" id="GO:0016020">
    <property type="term" value="C:membrane"/>
    <property type="evidence" value="ECO:0007669"/>
    <property type="project" value="TreeGrafter"/>
</dbReference>
<dbReference type="EMBL" id="CAXKWB010020349">
    <property type="protein sequence ID" value="CAL4122553.1"/>
    <property type="molecule type" value="Genomic_DNA"/>
</dbReference>
<dbReference type="Proteomes" id="UP001497623">
    <property type="component" value="Unassembled WGS sequence"/>
</dbReference>
<evidence type="ECO:0000313" key="5">
    <source>
        <dbReference type="EMBL" id="CAL4122553.1"/>
    </source>
</evidence>
<keyword evidence="3" id="KW-0812">Transmembrane</keyword>
<keyword evidence="3" id="KW-0472">Membrane</keyword>
<evidence type="ECO:0000256" key="1">
    <source>
        <dbReference type="ARBA" id="ARBA00008645"/>
    </source>
</evidence>
<comment type="caution">
    <text evidence="5">The sequence shown here is derived from an EMBL/GenBank/DDBJ whole genome shotgun (WGS) entry which is preliminary data.</text>
</comment>
<dbReference type="InterPro" id="IPR029058">
    <property type="entry name" value="AB_hydrolase_fold"/>
</dbReference>
<proteinExistence type="inferred from homology"/>
<dbReference type="PANTHER" id="PTHR43798">
    <property type="entry name" value="MONOACYLGLYCEROL LIPASE"/>
    <property type="match status" value="1"/>
</dbReference>
<evidence type="ECO:0000313" key="6">
    <source>
        <dbReference type="Proteomes" id="UP001497623"/>
    </source>
</evidence>
<feature type="domain" description="AB hydrolase-1" evidence="4">
    <location>
        <begin position="36"/>
        <end position="137"/>
    </location>
</feature>
<keyword evidence="6" id="KW-1185">Reference proteome</keyword>
<dbReference type="PANTHER" id="PTHR43798:SF14">
    <property type="entry name" value="SERINE HYDROLASE-LIKE PROTEIN DDB_G0286239"/>
    <property type="match status" value="1"/>
</dbReference>
<feature type="transmembrane region" description="Helical" evidence="3">
    <location>
        <begin position="102"/>
        <end position="122"/>
    </location>
</feature>
<reference evidence="5 6" key="1">
    <citation type="submission" date="2024-05" db="EMBL/GenBank/DDBJ databases">
        <authorList>
            <person name="Wallberg A."/>
        </authorList>
    </citation>
    <scope>NUCLEOTIDE SEQUENCE [LARGE SCALE GENOMIC DNA]</scope>
</reference>
<comment type="similarity">
    <text evidence="1">Belongs to the AB hydrolase superfamily.</text>
</comment>
<name>A0AAV2RGS2_MEGNR</name>
<organism evidence="5 6">
    <name type="scientific">Meganyctiphanes norvegica</name>
    <name type="common">Northern krill</name>
    <name type="synonym">Thysanopoda norvegica</name>
    <dbReference type="NCBI Taxonomy" id="48144"/>
    <lineage>
        <taxon>Eukaryota</taxon>
        <taxon>Metazoa</taxon>
        <taxon>Ecdysozoa</taxon>
        <taxon>Arthropoda</taxon>
        <taxon>Crustacea</taxon>
        <taxon>Multicrustacea</taxon>
        <taxon>Malacostraca</taxon>
        <taxon>Eumalacostraca</taxon>
        <taxon>Eucarida</taxon>
        <taxon>Euphausiacea</taxon>
        <taxon>Euphausiidae</taxon>
        <taxon>Meganyctiphanes</taxon>
    </lineage>
</organism>
<evidence type="ECO:0000256" key="3">
    <source>
        <dbReference type="SAM" id="Phobius"/>
    </source>
</evidence>
<accession>A0AAV2RGS2</accession>
<evidence type="ECO:0000259" key="4">
    <source>
        <dbReference type="Pfam" id="PF00561"/>
    </source>
</evidence>
<gene>
    <name evidence="5" type="ORF">MNOR_LOCUS23275</name>
</gene>
<protein>
    <recommendedName>
        <fullName evidence="4">AB hydrolase-1 domain-containing protein</fullName>
    </recommendedName>
</protein>
<sequence length="318" mass="36248">MKDQMQYKEVSVDIGWGKVRGKIWQTGTENSCDLKIVALHGWVDNCNSFQPLIPHITEGATLLAIDLPGHGLSDHLPKGARYDHLVNVFSLKTLLDKLNWKSVVLLAHSYGVLAAVWFSALFPDLVSGLITMDLLFPWDTKSWKKDWASEIYGHLKFDKLKGDKSPKIYSEKEIIEISIASRVTGLAREDASVAEDAARVLLERGTKQHKDGYIWTHDPKASRMTLWTLFGLDNYFHVISNLKCPFLVIMSSHGEMLPLKITEEEVNTRNHLREEFFQHAPNCMYHEVQGSHHVHLTKPHRVAPLICEFIRTIKNTES</sequence>
<dbReference type="AlphaFoldDB" id="A0AAV2RGS2"/>
<evidence type="ECO:0000256" key="2">
    <source>
        <dbReference type="ARBA" id="ARBA00022801"/>
    </source>
</evidence>
<dbReference type="Gene3D" id="3.40.50.1820">
    <property type="entry name" value="alpha/beta hydrolase"/>
    <property type="match status" value="1"/>
</dbReference>